<reference evidence="2 3" key="1">
    <citation type="submission" date="2016-08" db="EMBL/GenBank/DDBJ databases">
        <authorList>
            <consortium name="Pathogen Informatics"/>
        </authorList>
    </citation>
    <scope>NUCLEOTIDE SEQUENCE [LARGE SCALE GENOMIC DNA]</scope>
    <source>
        <strain evidence="2 3">DK</strain>
    </source>
</reference>
<keyword evidence="1" id="KW-1133">Transmembrane helix</keyword>
<keyword evidence="1" id="KW-0472">Membrane</keyword>
<feature type="transmembrane region" description="Helical" evidence="1">
    <location>
        <begin position="250"/>
        <end position="271"/>
    </location>
</feature>
<keyword evidence="1" id="KW-0812">Transmembrane</keyword>
<protein>
    <submittedName>
        <fullName evidence="2">CIR protein</fullName>
    </submittedName>
</protein>
<evidence type="ECO:0000313" key="3">
    <source>
        <dbReference type="Proteomes" id="UP000195879"/>
    </source>
</evidence>
<evidence type="ECO:0000256" key="1">
    <source>
        <dbReference type="SAM" id="Phobius"/>
    </source>
</evidence>
<dbReference type="AlphaFoldDB" id="A0A1D3L8V1"/>
<dbReference type="NCBIfam" id="TIGR01590">
    <property type="entry name" value="yir-bir-cir_Pla"/>
    <property type="match status" value="1"/>
</dbReference>
<dbReference type="EMBL" id="FMIO01000213">
    <property type="protein sequence ID" value="SCL87884.1"/>
    <property type="molecule type" value="Genomic_DNA"/>
</dbReference>
<dbReference type="Pfam" id="PF06022">
    <property type="entry name" value="Cir_Bir_Yir"/>
    <property type="match status" value="1"/>
</dbReference>
<dbReference type="Proteomes" id="UP000195879">
    <property type="component" value="Unassembled WGS sequence"/>
</dbReference>
<dbReference type="InterPro" id="IPR006477">
    <property type="entry name" value="Yir_bir_cir"/>
</dbReference>
<gene>
    <name evidence="2" type="ORF">PCHDK_000510700</name>
</gene>
<proteinExistence type="predicted"/>
<evidence type="ECO:0000313" key="2">
    <source>
        <dbReference type="EMBL" id="SCL87884.1"/>
    </source>
</evidence>
<name>A0A1D3L8V1_PLACE</name>
<accession>A0A1D3L8V1</accession>
<organism evidence="2 3">
    <name type="scientific">Plasmodium chabaudi adami</name>
    <dbReference type="NCBI Taxonomy" id="5826"/>
    <lineage>
        <taxon>Eukaryota</taxon>
        <taxon>Sar</taxon>
        <taxon>Alveolata</taxon>
        <taxon>Apicomplexa</taxon>
        <taxon>Aconoidasida</taxon>
        <taxon>Haemosporida</taxon>
        <taxon>Plasmodiidae</taxon>
        <taxon>Plasmodium</taxon>
        <taxon>Plasmodium (Vinckeia)</taxon>
    </lineage>
</organism>
<sequence>MLKNLCGAIDKIDNKISLDPDDSELNSDDYSELNKYCPYLNNDNGKKCKNYEEIIISTFITFLVSFISSNGNEYLDRDKLAEYAILWLCYQLNKKTDNSINNLNEFYNKYINAVKKCAEGSHDVENYNSCMDIINKKQYLMNADIKIMSRLYEALKALCKLYNECNEKEENYTSCSQDANDYVKEFQKLNDDFSITGNNLYSQILSTLFNDYNNFKDDFSKNCSSCNNLPTLSPIRTPQSFEHASSSSSIASTLIPVLLAFTIPFFLGVAYKYSLFGFGKRLQKHDLRKRLKK</sequence>